<dbReference type="InterPro" id="IPR050525">
    <property type="entry name" value="ECM_Assembly_Org"/>
</dbReference>
<feature type="domain" description="VWFA" evidence="11">
    <location>
        <begin position="617"/>
        <end position="787"/>
    </location>
</feature>
<protein>
    <recommendedName>
        <fullName evidence="11">VWFA domain-containing protein</fullName>
    </recommendedName>
</protein>
<dbReference type="Ensembl" id="ENSNBRT00000009862.1">
    <property type="protein sequence ID" value="ENSNBRP00000009594.1"/>
    <property type="gene ID" value="ENSNBRG00000007448.1"/>
</dbReference>
<dbReference type="OMA" id="RTCCNMY"/>
<dbReference type="PANTHER" id="PTHR24020">
    <property type="entry name" value="COLLAGEN ALPHA"/>
    <property type="match status" value="1"/>
</dbReference>
<name>A0A3Q4MGK5_NEOBR</name>
<feature type="domain" description="VWFA" evidence="11">
    <location>
        <begin position="981"/>
        <end position="1153"/>
    </location>
</feature>
<feature type="domain" description="VWFA" evidence="11">
    <location>
        <begin position="227"/>
        <end position="401"/>
    </location>
</feature>
<dbReference type="GO" id="GO:0005581">
    <property type="term" value="C:collagen trimer"/>
    <property type="evidence" value="ECO:0007669"/>
    <property type="project" value="UniProtKB-KW"/>
</dbReference>
<keyword evidence="7" id="KW-0176">Collagen</keyword>
<dbReference type="PROSITE" id="PS50234">
    <property type="entry name" value="VWFA"/>
    <property type="match status" value="7"/>
</dbReference>
<evidence type="ECO:0000313" key="13">
    <source>
        <dbReference type="Proteomes" id="UP000261580"/>
    </source>
</evidence>
<dbReference type="FunFam" id="3.40.50.410:FF:000003">
    <property type="entry name" value="Collagen type VI alpha 3 chain"/>
    <property type="match status" value="1"/>
</dbReference>
<feature type="signal peptide" evidence="10">
    <location>
        <begin position="1"/>
        <end position="22"/>
    </location>
</feature>
<evidence type="ECO:0000313" key="12">
    <source>
        <dbReference type="Ensembl" id="ENSNBRP00000009594.1"/>
    </source>
</evidence>
<evidence type="ECO:0000256" key="6">
    <source>
        <dbReference type="ARBA" id="ARBA00022889"/>
    </source>
</evidence>
<organism evidence="12 13">
    <name type="scientific">Neolamprologus brichardi</name>
    <name type="common">Fairy cichlid</name>
    <name type="synonym">Lamprologus brichardi</name>
    <dbReference type="NCBI Taxonomy" id="32507"/>
    <lineage>
        <taxon>Eukaryota</taxon>
        <taxon>Metazoa</taxon>
        <taxon>Chordata</taxon>
        <taxon>Craniata</taxon>
        <taxon>Vertebrata</taxon>
        <taxon>Euteleostomi</taxon>
        <taxon>Actinopterygii</taxon>
        <taxon>Neopterygii</taxon>
        <taxon>Teleostei</taxon>
        <taxon>Neoteleostei</taxon>
        <taxon>Acanthomorphata</taxon>
        <taxon>Ovalentaria</taxon>
        <taxon>Cichlomorphae</taxon>
        <taxon>Cichliformes</taxon>
        <taxon>Cichlidae</taxon>
        <taxon>African cichlids</taxon>
        <taxon>Pseudocrenilabrinae</taxon>
        <taxon>Lamprologini</taxon>
        <taxon>Neolamprologus</taxon>
    </lineage>
</organism>
<feature type="compositionally biased region" description="Gly residues" evidence="9">
    <location>
        <begin position="1551"/>
        <end position="1560"/>
    </location>
</feature>
<dbReference type="FunFam" id="3.40.50.410:FF:000004">
    <property type="entry name" value="collagen alpha-6(VI) chain"/>
    <property type="match status" value="4"/>
</dbReference>
<dbReference type="PANTHER" id="PTHR24020:SF86">
    <property type="entry name" value="COLLAGEN, TYPE VI, ALPHA 4"/>
    <property type="match status" value="1"/>
</dbReference>
<dbReference type="PRINTS" id="PR00453">
    <property type="entry name" value="VWFADOMAIN"/>
</dbReference>
<dbReference type="FunFam" id="3.40.50.410:FF:000118">
    <property type="entry name" value="Collagen type VI alpha 6 chain"/>
    <property type="match status" value="1"/>
</dbReference>
<evidence type="ECO:0000256" key="7">
    <source>
        <dbReference type="ARBA" id="ARBA00023119"/>
    </source>
</evidence>
<dbReference type="GO" id="GO:0007155">
    <property type="term" value="P:cell adhesion"/>
    <property type="evidence" value="ECO:0007669"/>
    <property type="project" value="UniProtKB-KW"/>
</dbReference>
<feature type="region of interest" description="Disordered" evidence="9">
    <location>
        <begin position="1546"/>
        <end position="1569"/>
    </location>
</feature>
<keyword evidence="6" id="KW-0130">Cell adhesion</keyword>
<sequence>MEWRRAALVGLIMAACFYSSGAQTTGGCDYAAYDIVFLVDGSWSIGAENFEQIRQFLFTLINSFDVSPDHVRIGLVQYSDNPLTEFLLNTFENKEDILNNIIKLPYRGGGTMTGKGLEFMLNEHFVGNAGSRAAQKVPQIAVVITDGKSQDDVESHAKNLRRRGIVLYAIGIKDADASQLREIANDDQHVYSVSDFAALQGISQNIIQTLCTTVEEAKRQVLQLSPDIVFLVDSSSSIGVDNFEEIRQFLRSFILGLDIGPDKIRIGLAQYSDETYQEFLLKDHMDKDSLLAEVDQFPYRTGGTETGKAIDFLQSVYFTEEAGSRASQRVPQFAVVITDGDSTDDVVEPAKRLRDQGVIIFGIGVGEVNQQELESIVNLPAHHFLYTIDSYQALQRLTDSLLETVCISFADIFFLVDSGISQTDFQQVRNILVRLVNQLNIGASGYRLGLAQYSKDTKVEFLLNAFQTKEQALAGVKSFRLSRLQPNQPRYLGRALEYASSHFFTNESGSRGVQQVAVVITDGESQDNVTEAAAALRRAGVTVYAVGVQNANEAELNQIASHPPNKHVFIVDTFDKLKGLKKNLQRTLCYNIIHQAVSVSTRRAGIKEGCVQTDEADMFFLIDHSGSIHPTDFYDMKKFIIEFIDTFRIGPQHVRMGVAKYADSPNLEFDLTDYTDASTLEKAVEEISQVGGGTQTGQALEFMSPHFERAVVTRGHKVPTFLVVITDGKSQDKVKVPAERLRNQGVIVYAIGVKDADEAELKEISGDTKRTFFVNNFDALKPIKDEIITDICSPDVCKDIPGDLVFLIDSSGSIYPEDYTKMKEFMKSVIGKSIIGKNEVHVGVMQFSTVQRPEFRLNVHYSKEEMLKAIDNMEQMGGGTYTGKAIREVSQYFDAARGGRPSLRQRLVVITDGEAQDAVKRPAEALRAKGVVVYAIGVVDANITQLLEISGSPDRMFLLPLPLTKHLCFLPPECKKTERADIIFLVDGSTSITLKKFRSMQKFMQSMVNQTTVGTDLTRFGVILYANEPKSIFTLNQYSSKWEVSQAIMALKSPYGDTYTGKALKFALQFFDAKYGGRAEVPQILMVITDGDATDPHSLNEPSAALRNKGVTVFSIGVEGANKEQLEVMAGQDKANVFYVDNFDALEKLYKNITQVLCNSTKPVCEKQSADLVFLVDQSGSINQNDYAIMKNFTIDLINSFNVSEDFVRVGFAQFSDIFQHEFYLNQFYTEKKMSDHIMQMSQRGGGTNIGLALTSIKEYFEALRGSRKSEGISQNLVLITDGGSQDDVEDPAIELRALGIEVFAIGIGDVHILELLQITGTPERLFTEQNFDIDVLVIFCLCLPLLPAISTSCSIDIAMGFDISRRRNPNEVLVSGHNSLRTFLPEIANYVSSVEGLCCLGPEPIRPNVAYRIVSRDGNTVEDFSFVEYSDDVVTKVMDFNLVLVIFSDGIDDDVVILENESELLRQSAVSSLAGVNALLVVALEGARDPAQLQMVEFGRGFDYNHRLSIGMPACVSFSLQDTVSNRECCGVMCKCSGHEGIRGSRGPPGSKGGRGLPGPSGPQGLQGCSGIRGQKVEPCRQNVPEQICQKPMLLMCVRLCVCRASEGCEEKG</sequence>
<dbReference type="CDD" id="cd01450">
    <property type="entry name" value="vWFA_subfamily_ECM"/>
    <property type="match status" value="2"/>
</dbReference>
<reference evidence="12" key="1">
    <citation type="submission" date="2025-08" db="UniProtKB">
        <authorList>
            <consortium name="Ensembl"/>
        </authorList>
    </citation>
    <scope>IDENTIFICATION</scope>
</reference>
<proteinExistence type="predicted"/>
<evidence type="ECO:0000256" key="10">
    <source>
        <dbReference type="SAM" id="SignalP"/>
    </source>
</evidence>
<evidence type="ECO:0000256" key="3">
    <source>
        <dbReference type="ARBA" id="ARBA00022530"/>
    </source>
</evidence>
<dbReference type="Gene3D" id="3.40.50.410">
    <property type="entry name" value="von Willebrand factor, type A domain"/>
    <property type="match status" value="7"/>
</dbReference>
<comment type="subcellular location">
    <subcellularLocation>
        <location evidence="1">Secreted</location>
        <location evidence="1">Extracellular space</location>
        <location evidence="1">Extracellular matrix</location>
    </subcellularLocation>
</comment>
<dbReference type="InterPro" id="IPR002035">
    <property type="entry name" value="VWF_A"/>
</dbReference>
<dbReference type="STRING" id="32507.ENSNBRP00000009594"/>
<dbReference type="Proteomes" id="UP000261580">
    <property type="component" value="Unassembled WGS sequence"/>
</dbReference>
<dbReference type="Bgee" id="ENSNBRG00000007448">
    <property type="expression patterns" value="Expressed in testis"/>
</dbReference>
<feature type="domain" description="VWFA" evidence="11">
    <location>
        <begin position="34"/>
        <end position="206"/>
    </location>
</feature>
<accession>A0A3Q4MGK5</accession>
<keyword evidence="2" id="KW-0964">Secreted</keyword>
<keyword evidence="5" id="KW-0677">Repeat</keyword>
<feature type="chain" id="PRO_5018583122" description="VWFA domain-containing protein" evidence="10">
    <location>
        <begin position="23"/>
        <end position="1614"/>
    </location>
</feature>
<evidence type="ECO:0000256" key="2">
    <source>
        <dbReference type="ARBA" id="ARBA00022525"/>
    </source>
</evidence>
<feature type="domain" description="VWFA" evidence="11">
    <location>
        <begin position="803"/>
        <end position="957"/>
    </location>
</feature>
<dbReference type="GeneTree" id="ENSGT00940000155619"/>
<keyword evidence="8" id="KW-0325">Glycoprotein</keyword>
<evidence type="ECO:0000259" key="11">
    <source>
        <dbReference type="PROSITE" id="PS50234"/>
    </source>
</evidence>
<dbReference type="FunFam" id="3.40.50.410:FF:000001">
    <property type="entry name" value="Collagen, type XII, alpha 1"/>
    <property type="match status" value="1"/>
</dbReference>
<evidence type="ECO:0000256" key="4">
    <source>
        <dbReference type="ARBA" id="ARBA00022729"/>
    </source>
</evidence>
<keyword evidence="4 10" id="KW-0732">Signal</keyword>
<evidence type="ECO:0000256" key="5">
    <source>
        <dbReference type="ARBA" id="ARBA00022737"/>
    </source>
</evidence>
<feature type="domain" description="VWFA" evidence="11">
    <location>
        <begin position="1171"/>
        <end position="1350"/>
    </location>
</feature>
<dbReference type="Pfam" id="PF00092">
    <property type="entry name" value="VWA"/>
    <property type="match status" value="7"/>
</dbReference>
<reference evidence="12" key="2">
    <citation type="submission" date="2025-09" db="UniProtKB">
        <authorList>
            <consortium name="Ensembl"/>
        </authorList>
    </citation>
    <scope>IDENTIFICATION</scope>
</reference>
<keyword evidence="13" id="KW-1185">Reference proteome</keyword>
<dbReference type="SUPFAM" id="SSF53300">
    <property type="entry name" value="vWA-like"/>
    <property type="match status" value="7"/>
</dbReference>
<feature type="domain" description="VWFA" evidence="11">
    <location>
        <begin position="411"/>
        <end position="584"/>
    </location>
</feature>
<dbReference type="PROSITE" id="PS51257">
    <property type="entry name" value="PROKAR_LIPOPROTEIN"/>
    <property type="match status" value="1"/>
</dbReference>
<evidence type="ECO:0000256" key="9">
    <source>
        <dbReference type="SAM" id="MobiDB-lite"/>
    </source>
</evidence>
<dbReference type="CDD" id="cd01472">
    <property type="entry name" value="vWA_collagen"/>
    <property type="match status" value="4"/>
</dbReference>
<evidence type="ECO:0000256" key="1">
    <source>
        <dbReference type="ARBA" id="ARBA00004498"/>
    </source>
</evidence>
<keyword evidence="3" id="KW-0272">Extracellular matrix</keyword>
<dbReference type="InterPro" id="IPR036465">
    <property type="entry name" value="vWFA_dom_sf"/>
</dbReference>
<evidence type="ECO:0000256" key="8">
    <source>
        <dbReference type="ARBA" id="ARBA00023180"/>
    </source>
</evidence>
<dbReference type="SMART" id="SM00327">
    <property type="entry name" value="VWA"/>
    <property type="match status" value="7"/>
</dbReference>